<feature type="compositionally biased region" description="Low complexity" evidence="9">
    <location>
        <begin position="328"/>
        <end position="345"/>
    </location>
</feature>
<evidence type="ECO:0000256" key="3">
    <source>
        <dbReference type="ARBA" id="ARBA00004991"/>
    </source>
</evidence>
<dbReference type="SUPFAM" id="SSF53448">
    <property type="entry name" value="Nucleotide-diphospho-sugar transferases"/>
    <property type="match status" value="1"/>
</dbReference>
<dbReference type="RefSeq" id="WP_301227111.1">
    <property type="nucleotide sequence ID" value="NZ_JAROCG010000001.1"/>
</dbReference>
<keyword evidence="8" id="KW-0472">Membrane</keyword>
<feature type="region of interest" description="Disordered" evidence="9">
    <location>
        <begin position="325"/>
        <end position="345"/>
    </location>
</feature>
<gene>
    <name evidence="10" type="ORF">P5G52_10375</name>
</gene>
<evidence type="ECO:0000256" key="6">
    <source>
        <dbReference type="ARBA" id="ARBA00022692"/>
    </source>
</evidence>
<dbReference type="InterPro" id="IPR029044">
    <property type="entry name" value="Nucleotide-diphossugar_trans"/>
</dbReference>
<accession>A0ABT8K2G9</accession>
<evidence type="ECO:0000256" key="4">
    <source>
        <dbReference type="ARBA" id="ARBA00022676"/>
    </source>
</evidence>
<organism evidence="10 11">
    <name type="scientific">Arthrobacter burdickii</name>
    <dbReference type="NCBI Taxonomy" id="3035920"/>
    <lineage>
        <taxon>Bacteria</taxon>
        <taxon>Bacillati</taxon>
        <taxon>Actinomycetota</taxon>
        <taxon>Actinomycetes</taxon>
        <taxon>Micrococcales</taxon>
        <taxon>Micrococcaceae</taxon>
        <taxon>Arthrobacter</taxon>
    </lineage>
</organism>
<dbReference type="Gene3D" id="3.90.550.10">
    <property type="entry name" value="Spore Coat Polysaccharide Biosynthesis Protein SpsA, Chain A"/>
    <property type="match status" value="1"/>
</dbReference>
<keyword evidence="4" id="KW-0328">Glycosyltransferase</keyword>
<evidence type="ECO:0000256" key="2">
    <source>
        <dbReference type="ARBA" id="ARBA00004760"/>
    </source>
</evidence>
<protein>
    <submittedName>
        <fullName evidence="10">Glycosyltransferase family 2 protein</fullName>
    </submittedName>
</protein>
<sequence>MQYAAEYILPLKWNGAGPVTELAHYLRDLVRWIDVTVVDGSDEPSFDRHSRAFPPEVRHLRPDPDLVRRGGNGKVHGVLTGLAAARHELVVIADDDVRYRRPELQWVLELLEESDLVRPQNYFARLPWHARWDTGRTLLNRAFSSDYPGTLGVRRSTLLAAGGYCADALFENLELIRTVKAAGGVEARADDLFVARLPCSSRHFARQRVRQAYDSFAQPGRLAVELGLLPAVLLARPAPRHLALAGLAVVAVAEVGRRRRGGRHVFGPTAALWAPAWLLERAVCSWLAVASRARGGVRYAGGRMLLAAHPERYLRAQLEQRGVGGVVPAGATSPPAAPTRGPSGK</sequence>
<comment type="subcellular location">
    <subcellularLocation>
        <location evidence="1">Membrane</location>
        <topology evidence="1">Multi-pass membrane protein</topology>
    </subcellularLocation>
</comment>
<evidence type="ECO:0000256" key="1">
    <source>
        <dbReference type="ARBA" id="ARBA00004141"/>
    </source>
</evidence>
<evidence type="ECO:0000313" key="10">
    <source>
        <dbReference type="EMBL" id="MDN4611272.1"/>
    </source>
</evidence>
<evidence type="ECO:0000256" key="8">
    <source>
        <dbReference type="ARBA" id="ARBA00023136"/>
    </source>
</evidence>
<reference evidence="10" key="1">
    <citation type="submission" date="2023-06" db="EMBL/GenBank/DDBJ databases">
        <title>MT1 and MT2 Draft Genomes of Novel Species.</title>
        <authorList>
            <person name="Venkateswaran K."/>
        </authorList>
    </citation>
    <scope>NUCLEOTIDE SEQUENCE</scope>
    <source>
        <strain evidence="10">IIF3SC-B10</strain>
    </source>
</reference>
<dbReference type="Proteomes" id="UP001174209">
    <property type="component" value="Unassembled WGS sequence"/>
</dbReference>
<dbReference type="EMBL" id="JAROCG010000001">
    <property type="protein sequence ID" value="MDN4611272.1"/>
    <property type="molecule type" value="Genomic_DNA"/>
</dbReference>
<proteinExistence type="predicted"/>
<comment type="caution">
    <text evidence="10">The sequence shown here is derived from an EMBL/GenBank/DDBJ whole genome shotgun (WGS) entry which is preliminary data.</text>
</comment>
<keyword evidence="5" id="KW-0808">Transferase</keyword>
<dbReference type="Pfam" id="PF13506">
    <property type="entry name" value="Glyco_transf_21"/>
    <property type="match status" value="1"/>
</dbReference>
<keyword evidence="6" id="KW-0812">Transmembrane</keyword>
<dbReference type="InterPro" id="IPR025993">
    <property type="entry name" value="Ceramide_glucosylTrfase"/>
</dbReference>
<keyword evidence="7" id="KW-1133">Transmembrane helix</keyword>
<comment type="pathway">
    <text evidence="2">Lipid metabolism; sphingolipid metabolism.</text>
</comment>
<keyword evidence="11" id="KW-1185">Reference proteome</keyword>
<evidence type="ECO:0000256" key="7">
    <source>
        <dbReference type="ARBA" id="ARBA00022989"/>
    </source>
</evidence>
<name>A0ABT8K2G9_9MICC</name>
<comment type="pathway">
    <text evidence="3">Sphingolipid metabolism.</text>
</comment>
<evidence type="ECO:0000256" key="5">
    <source>
        <dbReference type="ARBA" id="ARBA00022679"/>
    </source>
</evidence>
<evidence type="ECO:0000313" key="11">
    <source>
        <dbReference type="Proteomes" id="UP001174209"/>
    </source>
</evidence>
<evidence type="ECO:0000256" key="9">
    <source>
        <dbReference type="SAM" id="MobiDB-lite"/>
    </source>
</evidence>